<dbReference type="SUPFAM" id="SSF47459">
    <property type="entry name" value="HLH, helix-loop-helix DNA-binding domain"/>
    <property type="match status" value="1"/>
</dbReference>
<dbReference type="CDD" id="cd11445">
    <property type="entry name" value="bHLH_AtPIF_like"/>
    <property type="match status" value="1"/>
</dbReference>
<dbReference type="GeneID" id="109210563"/>
<keyword evidence="2" id="KW-0805">Transcription regulation</keyword>
<dbReference type="SMR" id="A0A314KKX9"/>
<reference evidence="8" key="1">
    <citation type="submission" date="2016-11" db="EMBL/GenBank/DDBJ databases">
        <title>The genome of Nicotiana attenuata.</title>
        <authorList>
            <person name="Xu S."/>
            <person name="Brockmoeller T."/>
            <person name="Gaquerel E."/>
            <person name="Navarro A."/>
            <person name="Kuhl H."/>
            <person name="Gase K."/>
            <person name="Ling Z."/>
            <person name="Zhou W."/>
            <person name="Kreitzer C."/>
            <person name="Stanke M."/>
            <person name="Tang H."/>
            <person name="Lyons E."/>
            <person name="Pandey P."/>
            <person name="Pandey S.P."/>
            <person name="Timmermann B."/>
            <person name="Baldwin I.T."/>
        </authorList>
    </citation>
    <scope>NUCLEOTIDE SEQUENCE [LARGE SCALE GENOMIC DNA]</scope>
    <source>
        <strain evidence="8">UT</strain>
    </source>
</reference>
<dbReference type="Proteomes" id="UP000187609">
    <property type="component" value="Unassembled WGS sequence"/>
</dbReference>
<dbReference type="PANTHER" id="PTHR45855">
    <property type="entry name" value="TRANSCRIPTION FACTOR PIF1-RELATED"/>
    <property type="match status" value="1"/>
</dbReference>
<dbReference type="InterPro" id="IPR031066">
    <property type="entry name" value="bHLH_ALC-like_plant"/>
</dbReference>
<dbReference type="InterPro" id="IPR011598">
    <property type="entry name" value="bHLH_dom"/>
</dbReference>
<gene>
    <name evidence="8" type="primary">UNE10_3</name>
    <name evidence="8" type="ORF">A4A49_30912</name>
</gene>
<evidence type="ECO:0000256" key="6">
    <source>
        <dbReference type="SAM" id="MobiDB-lite"/>
    </source>
</evidence>
<evidence type="ECO:0000256" key="1">
    <source>
        <dbReference type="ARBA" id="ARBA00004123"/>
    </source>
</evidence>
<feature type="domain" description="BHLH" evidence="7">
    <location>
        <begin position="230"/>
        <end position="279"/>
    </location>
</feature>
<dbReference type="STRING" id="49451.A0A314KKX9"/>
<evidence type="ECO:0000256" key="4">
    <source>
        <dbReference type="ARBA" id="ARBA00023163"/>
    </source>
</evidence>
<keyword evidence="5" id="KW-0539">Nucleus</keyword>
<dbReference type="GO" id="GO:0005634">
    <property type="term" value="C:nucleus"/>
    <property type="evidence" value="ECO:0007669"/>
    <property type="project" value="UniProtKB-SubCell"/>
</dbReference>
<sequence>MSHCTVPTWNPRHQRQEQTVEAEEANQYPHVHNQQNQINHFMPMSKCEKVAELTWENRQIGMHGVGGILSMSETKPTTLGRAGDTLESIVHQATYHGQNQTSIQNYDQNQNLKIGMCVGKWGESSQHQMAPGATVLAKKRMRSESEPQYFGKLVGEDEYAERSACASASATFCRENDTTMVTWPSFDESSRSIKSKTTCDEDSACHDGGSQENKEEEHETKRSNSSRRSRAAVVHNQSERRRRDRINQKMKALQRLVPNASKTDKASMLDEVINYLKQLQAQVQLMSSVRNMAPQMMMPLGMHQHIQMSLLARMGMGVGLGMGMGMFDMTALARAAAAPPHQSLTTHPLIHTNPIATTPTNPFIPSAFAMPAAPAIPSAAQANTVGRVTTAVTPATTTTSNSAPFTDPYSAFLTQSMDMEYFNNMAALYRQQANNHSTQTTGSKLNQGNLNIQGQRE</sequence>
<protein>
    <submittedName>
        <fullName evidence="8">Transcription factor une10</fullName>
    </submittedName>
</protein>
<dbReference type="InterPro" id="IPR036638">
    <property type="entry name" value="HLH_DNA-bd_sf"/>
</dbReference>
<dbReference type="PROSITE" id="PS50888">
    <property type="entry name" value="BHLH"/>
    <property type="match status" value="1"/>
</dbReference>
<keyword evidence="9" id="KW-1185">Reference proteome</keyword>
<proteinExistence type="predicted"/>
<dbReference type="Pfam" id="PF00010">
    <property type="entry name" value="HLH"/>
    <property type="match status" value="1"/>
</dbReference>
<evidence type="ECO:0000259" key="7">
    <source>
        <dbReference type="PROSITE" id="PS50888"/>
    </source>
</evidence>
<keyword evidence="3" id="KW-0238">DNA-binding</keyword>
<evidence type="ECO:0000256" key="2">
    <source>
        <dbReference type="ARBA" id="ARBA00023015"/>
    </source>
</evidence>
<feature type="region of interest" description="Disordered" evidence="6">
    <location>
        <begin position="184"/>
        <end position="244"/>
    </location>
</feature>
<dbReference type="InterPro" id="IPR047265">
    <property type="entry name" value="PIF1-like_bHLH"/>
</dbReference>
<dbReference type="GO" id="GO:0003677">
    <property type="term" value="F:DNA binding"/>
    <property type="evidence" value="ECO:0007669"/>
    <property type="project" value="UniProtKB-KW"/>
</dbReference>
<evidence type="ECO:0000313" key="9">
    <source>
        <dbReference type="Proteomes" id="UP000187609"/>
    </source>
</evidence>
<comment type="caution">
    <text evidence="8">The sequence shown here is derived from an EMBL/GenBank/DDBJ whole genome shotgun (WGS) entry which is preliminary data.</text>
</comment>
<accession>A0A314KKX9</accession>
<dbReference type="FunFam" id="4.10.280.10:FF:000004">
    <property type="entry name" value="Basic helix-loop-helix transcription factor"/>
    <property type="match status" value="1"/>
</dbReference>
<dbReference type="SMART" id="SM00353">
    <property type="entry name" value="HLH"/>
    <property type="match status" value="1"/>
</dbReference>
<name>A0A314KKX9_NICAT</name>
<dbReference type="Gramene" id="OIT30025">
    <property type="protein sequence ID" value="OIT30025"/>
    <property type="gene ID" value="A4A49_30912"/>
</dbReference>
<dbReference type="OrthoDB" id="71302at2759"/>
<evidence type="ECO:0000256" key="5">
    <source>
        <dbReference type="ARBA" id="ARBA00023242"/>
    </source>
</evidence>
<dbReference type="AlphaFoldDB" id="A0A314KKX9"/>
<feature type="region of interest" description="Disordered" evidence="6">
    <location>
        <begin position="1"/>
        <end position="23"/>
    </location>
</feature>
<keyword evidence="4" id="KW-0804">Transcription</keyword>
<feature type="compositionally biased region" description="Basic and acidic residues" evidence="6">
    <location>
        <begin position="212"/>
        <end position="222"/>
    </location>
</feature>
<dbReference type="EMBL" id="MJEQ01001623">
    <property type="protein sequence ID" value="OIT30025.1"/>
    <property type="molecule type" value="Genomic_DNA"/>
</dbReference>
<dbReference type="Gene3D" id="4.10.280.10">
    <property type="entry name" value="Helix-loop-helix DNA-binding domain"/>
    <property type="match status" value="1"/>
</dbReference>
<organism evidence="8 9">
    <name type="scientific">Nicotiana attenuata</name>
    <name type="common">Coyote tobacco</name>
    <dbReference type="NCBI Taxonomy" id="49451"/>
    <lineage>
        <taxon>Eukaryota</taxon>
        <taxon>Viridiplantae</taxon>
        <taxon>Streptophyta</taxon>
        <taxon>Embryophyta</taxon>
        <taxon>Tracheophyta</taxon>
        <taxon>Spermatophyta</taxon>
        <taxon>Magnoliopsida</taxon>
        <taxon>eudicotyledons</taxon>
        <taxon>Gunneridae</taxon>
        <taxon>Pentapetalae</taxon>
        <taxon>asterids</taxon>
        <taxon>lamiids</taxon>
        <taxon>Solanales</taxon>
        <taxon>Solanaceae</taxon>
        <taxon>Nicotianoideae</taxon>
        <taxon>Nicotianeae</taxon>
        <taxon>Nicotiana</taxon>
    </lineage>
</organism>
<feature type="region of interest" description="Disordered" evidence="6">
    <location>
        <begin position="433"/>
        <end position="457"/>
    </location>
</feature>
<dbReference type="PANTHER" id="PTHR45855:SF67">
    <property type="entry name" value="TRANSCRIPTION FACTOR UNE10-LIKE ISOFORM X1"/>
    <property type="match status" value="1"/>
</dbReference>
<dbReference type="KEGG" id="nau:109210563"/>
<evidence type="ECO:0000256" key="3">
    <source>
        <dbReference type="ARBA" id="ARBA00023125"/>
    </source>
</evidence>
<evidence type="ECO:0000313" key="8">
    <source>
        <dbReference type="EMBL" id="OIT30025.1"/>
    </source>
</evidence>
<dbReference type="GO" id="GO:0046983">
    <property type="term" value="F:protein dimerization activity"/>
    <property type="evidence" value="ECO:0007669"/>
    <property type="project" value="InterPro"/>
</dbReference>
<comment type="subcellular location">
    <subcellularLocation>
        <location evidence="1">Nucleus</location>
    </subcellularLocation>
</comment>